<organism evidence="1 2">
    <name type="scientific">Adineta ricciae</name>
    <name type="common">Rotifer</name>
    <dbReference type="NCBI Taxonomy" id="249248"/>
    <lineage>
        <taxon>Eukaryota</taxon>
        <taxon>Metazoa</taxon>
        <taxon>Spiralia</taxon>
        <taxon>Gnathifera</taxon>
        <taxon>Rotifera</taxon>
        <taxon>Eurotatoria</taxon>
        <taxon>Bdelloidea</taxon>
        <taxon>Adinetida</taxon>
        <taxon>Adinetidae</taxon>
        <taxon>Adineta</taxon>
    </lineage>
</organism>
<reference evidence="1" key="1">
    <citation type="submission" date="2021-02" db="EMBL/GenBank/DDBJ databases">
        <authorList>
            <person name="Nowell W R."/>
        </authorList>
    </citation>
    <scope>NUCLEOTIDE SEQUENCE</scope>
</reference>
<protein>
    <submittedName>
        <fullName evidence="1">Uncharacterized protein</fullName>
    </submittedName>
</protein>
<comment type="caution">
    <text evidence="1">The sequence shown here is derived from an EMBL/GenBank/DDBJ whole genome shotgun (WGS) entry which is preliminary data.</text>
</comment>
<keyword evidence="2" id="KW-1185">Reference proteome</keyword>
<evidence type="ECO:0000313" key="1">
    <source>
        <dbReference type="EMBL" id="CAF1691481.1"/>
    </source>
</evidence>
<accession>A0A816HZP9</accession>
<proteinExistence type="predicted"/>
<feature type="non-terminal residue" evidence="1">
    <location>
        <position position="1"/>
    </location>
</feature>
<dbReference type="Proteomes" id="UP000663828">
    <property type="component" value="Unassembled WGS sequence"/>
</dbReference>
<dbReference type="EMBL" id="CAJNOR010021669">
    <property type="protein sequence ID" value="CAF1691481.1"/>
    <property type="molecule type" value="Genomic_DNA"/>
</dbReference>
<name>A0A816HZP9_ADIRI</name>
<evidence type="ECO:0000313" key="2">
    <source>
        <dbReference type="Proteomes" id="UP000663828"/>
    </source>
</evidence>
<sequence>MYILNITVKSSNGEYSFTIPSNGILVKSIDTTLITDVGEPVSYIHFNGDYDALNTSRLLEIKRAVIYNYLISIRLPIISDITIYKGSVKSSFVVDSVPENTSYAVQAVQSNNDAVSDLTT</sequence>
<gene>
    <name evidence="1" type="ORF">XAT740_LOCUS64211</name>
</gene>
<dbReference type="AlphaFoldDB" id="A0A816HZP9"/>